<dbReference type="EMBL" id="BMKE01000039">
    <property type="protein sequence ID" value="GGB54179.1"/>
    <property type="molecule type" value="Genomic_DNA"/>
</dbReference>
<evidence type="ECO:0000313" key="2">
    <source>
        <dbReference type="EMBL" id="GGB54179.1"/>
    </source>
</evidence>
<evidence type="ECO:0008006" key="4">
    <source>
        <dbReference type="Google" id="ProtNLM"/>
    </source>
</evidence>
<organism evidence="2 3">
    <name type="scientific">Oceanisphaera marina</name>
    <dbReference type="NCBI Taxonomy" id="2017550"/>
    <lineage>
        <taxon>Bacteria</taxon>
        <taxon>Pseudomonadati</taxon>
        <taxon>Pseudomonadota</taxon>
        <taxon>Gammaproteobacteria</taxon>
        <taxon>Aeromonadales</taxon>
        <taxon>Aeromonadaceae</taxon>
        <taxon>Oceanisphaera</taxon>
    </lineage>
</organism>
<evidence type="ECO:0000313" key="3">
    <source>
        <dbReference type="Proteomes" id="UP000646152"/>
    </source>
</evidence>
<protein>
    <recommendedName>
        <fullName evidence="4">DUF4197 domain-containing protein</fullName>
    </recommendedName>
</protein>
<feature type="signal peptide" evidence="1">
    <location>
        <begin position="1"/>
        <end position="34"/>
    </location>
</feature>
<name>A0ABQ1IWC2_9GAMM</name>
<dbReference type="RefSeq" id="WP_188630874.1">
    <property type="nucleotide sequence ID" value="NZ_BMKE01000039.1"/>
</dbReference>
<evidence type="ECO:0000256" key="1">
    <source>
        <dbReference type="SAM" id="SignalP"/>
    </source>
</evidence>
<feature type="chain" id="PRO_5046849051" description="DUF4197 domain-containing protein" evidence="1">
    <location>
        <begin position="35"/>
        <end position="220"/>
    </location>
</feature>
<gene>
    <name evidence="2" type="ORF">GCM10011502_29160</name>
</gene>
<reference evidence="3" key="1">
    <citation type="journal article" date="2019" name="Int. J. Syst. Evol. Microbiol.">
        <title>The Global Catalogue of Microorganisms (GCM) 10K type strain sequencing project: providing services to taxonomists for standard genome sequencing and annotation.</title>
        <authorList>
            <consortium name="The Broad Institute Genomics Platform"/>
            <consortium name="The Broad Institute Genome Sequencing Center for Infectious Disease"/>
            <person name="Wu L."/>
            <person name="Ma J."/>
        </authorList>
    </citation>
    <scope>NUCLEOTIDE SEQUENCE [LARGE SCALE GENOMIC DNA]</scope>
    <source>
        <strain evidence="3">CGMCC 1.15923</strain>
    </source>
</reference>
<sequence>MKATMMKTNTMKPKALLLAATVVVFSAGSILAVAAEYSMEPQQQQSAMNMFGGAIYTGEPALAVTAALVKAGGGADNFSFANALVAMLGEETVNAEVAKLTKQYGEDEVNTFLSGMDMVIEFSLERASEAGISMPEPADLMGVELAKALVKAGTAPDGTFWSGYLFDKAVSNKLHNQVMADIHAKASYEEDKVTHKILNQAMYDIAQALEMKNVKLADLH</sequence>
<dbReference type="Proteomes" id="UP000646152">
    <property type="component" value="Unassembled WGS sequence"/>
</dbReference>
<keyword evidence="1" id="KW-0732">Signal</keyword>
<accession>A0ABQ1IWC2</accession>
<proteinExistence type="predicted"/>
<comment type="caution">
    <text evidence="2">The sequence shown here is derived from an EMBL/GenBank/DDBJ whole genome shotgun (WGS) entry which is preliminary data.</text>
</comment>
<keyword evidence="3" id="KW-1185">Reference proteome</keyword>